<sequence>MGEFFEHVKEGLSKSPKEISSRYFYDAKGDALYQGIMKLDEYYLPRCEMQIIDDKSHQIAQDIAAQHSSLQVVELGAGDGSKTKHLLKQFRPYFSDLEYVAMDISENVLDINQTEIRNEIESIDYNGIAGNYFETYQSLTETSNGRLVLFLGANIGNYTTEEVIDFFKFVQSGLDRNDYFLVAFDLVKDPRKILAAYDDSQGITKQFNLNLLERMNRELGANFDTRHFDHFPFYDPLTGIASSQIISMKKQTVDFSHGFSASFDLYEAIHTEISKKFFWSDIEEIAEESNMHIAQNYFNTNKGYSFVLFQPAG</sequence>
<gene>
    <name evidence="4" type="ORF">ABNE31_09110</name>
</gene>
<dbReference type="AlphaFoldDB" id="A0AAU7MTS6"/>
<evidence type="ECO:0000256" key="2">
    <source>
        <dbReference type="ARBA" id="ARBA00022679"/>
    </source>
</evidence>
<name>A0AAU7MTS6_9FLAO</name>
<evidence type="ECO:0000259" key="3">
    <source>
        <dbReference type="Pfam" id="PF10017"/>
    </source>
</evidence>
<evidence type="ECO:0000313" key="4">
    <source>
        <dbReference type="EMBL" id="XBQ21760.1"/>
    </source>
</evidence>
<feature type="domain" description="Histidine-specific methyltransferase SAM-dependent" evidence="3">
    <location>
        <begin position="6"/>
        <end position="310"/>
    </location>
</feature>
<dbReference type="InterPro" id="IPR019257">
    <property type="entry name" value="MeTrfase_dom"/>
</dbReference>
<dbReference type="PANTHER" id="PTHR43397">
    <property type="entry name" value="ERGOTHIONEINE BIOSYNTHESIS PROTEIN 1"/>
    <property type="match status" value="1"/>
</dbReference>
<organism evidence="4">
    <name type="scientific">Flagellimonas sp. MMG031</name>
    <dbReference type="NCBI Taxonomy" id="3158549"/>
    <lineage>
        <taxon>Bacteria</taxon>
        <taxon>Pseudomonadati</taxon>
        <taxon>Bacteroidota</taxon>
        <taxon>Flavobacteriia</taxon>
        <taxon>Flavobacteriales</taxon>
        <taxon>Flavobacteriaceae</taxon>
        <taxon>Flagellimonas</taxon>
    </lineage>
</organism>
<dbReference type="GO" id="GO:0008168">
    <property type="term" value="F:methyltransferase activity"/>
    <property type="evidence" value="ECO:0007669"/>
    <property type="project" value="UniProtKB-KW"/>
</dbReference>
<keyword evidence="1" id="KW-0489">Methyltransferase</keyword>
<dbReference type="RefSeq" id="WP_349350980.1">
    <property type="nucleotide sequence ID" value="NZ_CP157804.1"/>
</dbReference>
<dbReference type="InterPro" id="IPR051128">
    <property type="entry name" value="EgtD_Methyltrsf_superfamily"/>
</dbReference>
<dbReference type="PANTHER" id="PTHR43397:SF1">
    <property type="entry name" value="ERGOTHIONEINE BIOSYNTHESIS PROTEIN 1"/>
    <property type="match status" value="1"/>
</dbReference>
<accession>A0AAU7MTS6</accession>
<dbReference type="Pfam" id="PF10017">
    <property type="entry name" value="Methyltransf_33"/>
    <property type="match status" value="1"/>
</dbReference>
<dbReference type="KEGG" id="fld:ABNE31_09110"/>
<dbReference type="InterPro" id="IPR029063">
    <property type="entry name" value="SAM-dependent_MTases_sf"/>
</dbReference>
<reference evidence="4" key="1">
    <citation type="submission" date="2024-05" db="EMBL/GenBank/DDBJ databases">
        <title>Draft Genome Sequences of Flagellimonas sp. MMG031 and Marinobacter sp. MMG032 Isolated from the dinoflagellate Symbiodinium pilosum.</title>
        <authorList>
            <person name="Shikuma N.J."/>
            <person name="Farrell M.V."/>
        </authorList>
    </citation>
    <scope>NUCLEOTIDE SEQUENCE</scope>
    <source>
        <strain evidence="4">MMG031</strain>
    </source>
</reference>
<protein>
    <submittedName>
        <fullName evidence="4">L-histidine N(Alpha)-methyltransferase</fullName>
    </submittedName>
</protein>
<evidence type="ECO:0000256" key="1">
    <source>
        <dbReference type="ARBA" id="ARBA00022603"/>
    </source>
</evidence>
<dbReference type="InterPro" id="IPR017804">
    <property type="entry name" value="MeTrfase_EgtD-like"/>
</dbReference>
<dbReference type="Gene3D" id="3.40.50.150">
    <property type="entry name" value="Vaccinia Virus protein VP39"/>
    <property type="match status" value="1"/>
</dbReference>
<dbReference type="SUPFAM" id="SSF53335">
    <property type="entry name" value="S-adenosyl-L-methionine-dependent methyltransferases"/>
    <property type="match status" value="1"/>
</dbReference>
<dbReference type="GO" id="GO:0032259">
    <property type="term" value="P:methylation"/>
    <property type="evidence" value="ECO:0007669"/>
    <property type="project" value="UniProtKB-KW"/>
</dbReference>
<dbReference type="PIRSF" id="PIRSF018005">
    <property type="entry name" value="UCP018005"/>
    <property type="match status" value="1"/>
</dbReference>
<proteinExistence type="predicted"/>
<keyword evidence="2" id="KW-0808">Transferase</keyword>
<dbReference type="EMBL" id="CP157804">
    <property type="protein sequence ID" value="XBQ21760.1"/>
    <property type="molecule type" value="Genomic_DNA"/>
</dbReference>